<protein>
    <submittedName>
        <fullName evidence="2">Uncharacterized protein</fullName>
    </submittedName>
</protein>
<comment type="caution">
    <text evidence="2">The sequence shown here is derived from an EMBL/GenBank/DDBJ whole genome shotgun (WGS) entry which is preliminary data.</text>
</comment>
<sequence length="185" mass="20405">MKRVITAIITGSLIAFLWGFVSWTVLDWHSPASFKNDDAVRQVISDNADTHGVYLLPTPSNDADHAARITQGPFVYATIRPGRLEQPWSMTEPLIYSFAINVLGCLIITISVLRIRATRYISRASVGITMGVFAAISVVLPQWNWFETPGKHLLANALDPIIAYTLAGLVIAAIIKTPKARRIFS</sequence>
<evidence type="ECO:0000256" key="1">
    <source>
        <dbReference type="SAM" id="Phobius"/>
    </source>
</evidence>
<dbReference type="AlphaFoldDB" id="A0AAE2VE22"/>
<dbReference type="RefSeq" id="WP_309489897.1">
    <property type="nucleotide sequence ID" value="NZ_JAENIG010000006.1"/>
</dbReference>
<dbReference type="Proteomes" id="UP000634206">
    <property type="component" value="Unassembled WGS sequence"/>
</dbReference>
<feature type="transmembrane region" description="Helical" evidence="1">
    <location>
        <begin position="94"/>
        <end position="113"/>
    </location>
</feature>
<gene>
    <name evidence="2" type="ORF">JIN83_09965</name>
</gene>
<reference evidence="2" key="1">
    <citation type="submission" date="2021-01" db="EMBL/GenBank/DDBJ databases">
        <title>Modified the classification status of verrucomicrobia.</title>
        <authorList>
            <person name="Feng X."/>
        </authorList>
    </citation>
    <scope>NUCLEOTIDE SEQUENCE</scope>
    <source>
        <strain evidence="2">5K15</strain>
    </source>
</reference>
<name>A0AAE2VE22_9BACT</name>
<feature type="transmembrane region" description="Helical" evidence="1">
    <location>
        <begin position="153"/>
        <end position="175"/>
    </location>
</feature>
<accession>A0AAE2VE22</accession>
<dbReference type="EMBL" id="JAENIG010000006">
    <property type="protein sequence ID" value="MBK1855284.1"/>
    <property type="molecule type" value="Genomic_DNA"/>
</dbReference>
<organism evidence="2 3">
    <name type="scientific">Oceaniferula flava</name>
    <dbReference type="NCBI Taxonomy" id="2800421"/>
    <lineage>
        <taxon>Bacteria</taxon>
        <taxon>Pseudomonadati</taxon>
        <taxon>Verrucomicrobiota</taxon>
        <taxon>Verrucomicrobiia</taxon>
        <taxon>Verrucomicrobiales</taxon>
        <taxon>Verrucomicrobiaceae</taxon>
        <taxon>Oceaniferula</taxon>
    </lineage>
</organism>
<feature type="transmembrane region" description="Helical" evidence="1">
    <location>
        <begin position="7"/>
        <end position="26"/>
    </location>
</feature>
<keyword evidence="1" id="KW-1133">Transmembrane helix</keyword>
<keyword evidence="3" id="KW-1185">Reference proteome</keyword>
<feature type="transmembrane region" description="Helical" evidence="1">
    <location>
        <begin position="120"/>
        <end position="141"/>
    </location>
</feature>
<evidence type="ECO:0000313" key="2">
    <source>
        <dbReference type="EMBL" id="MBK1855284.1"/>
    </source>
</evidence>
<keyword evidence="1" id="KW-0812">Transmembrane</keyword>
<evidence type="ECO:0000313" key="3">
    <source>
        <dbReference type="Proteomes" id="UP000634206"/>
    </source>
</evidence>
<keyword evidence="1" id="KW-0472">Membrane</keyword>
<proteinExistence type="predicted"/>